<gene>
    <name evidence="1" type="ORF">HELGO_WM11578</name>
</gene>
<name>A0A6S6S1P6_9BACT</name>
<evidence type="ECO:0000313" key="1">
    <source>
        <dbReference type="EMBL" id="CAA6802281.1"/>
    </source>
</evidence>
<dbReference type="Gene3D" id="2.60.40.3440">
    <property type="match status" value="1"/>
</dbReference>
<sequence length="626" mass="68992">MHSVYVLVIMIFLGCESIESTSSTNQAPIGINDHVTIEANTTNKQIFVLNNDYSENTLSISSLTQPTNGSANISATNILYTPTSGFTGSDSFTYRPFDGSLLGNITTVNIIVSSSSTSIAITHSVNSTYGLFKVNTDSVTNIDYTLNLGGFSKDIFFAYTNKENVISAPSTSKVLEKISTQKKSLTKKPQVKHFKNNLVLPKFTKVQGYQEKITPSYNTVGDSLKFSINSEDRTNTIDSRLKKSVTVHGITLNIWVDNNAYGSGCNEVDCITDTMIDYLSDSFLIPGNNNDIYELVTNIYGIEWGATSFGNLITDTNTIDILLFDINGDNATDTSGGVLGYYFAKDNYLTSSLPGSNEKIMFYIDSNFFASTLNSDLLTDDEVWSIDDYWPPIIISTLAHEFQHMIHFYQKTVLRGLTSTDTWINEMLSELTEDIIAWNINNPGPRGNISLDAGTPGNSNGRLPSFNSTPTDNAISNWTNSSLNYSTVYSFGAYLIRTYGGPSLLNAMLHNNFTDEQAITSAVGNGKSFNTLLQDWAMSILLSDKTNAPEGYKFNVNDTSFEYNYNGVDYKLGSINFFNYSPTPNLNDITGKKYSISFKQIASEETGSYQTSISKDEDTTIGIIAK</sequence>
<reference evidence="1" key="1">
    <citation type="submission" date="2020-01" db="EMBL/GenBank/DDBJ databases">
        <authorList>
            <person name="Meier V. D."/>
            <person name="Meier V D."/>
        </authorList>
    </citation>
    <scope>NUCLEOTIDE SEQUENCE</scope>
    <source>
        <strain evidence="1">HLG_WM_MAG_12</strain>
    </source>
</reference>
<dbReference type="Pfam" id="PF17963">
    <property type="entry name" value="Big_9"/>
    <property type="match status" value="1"/>
</dbReference>
<organism evidence="1">
    <name type="scientific">uncultured Campylobacterales bacterium</name>
    <dbReference type="NCBI Taxonomy" id="352960"/>
    <lineage>
        <taxon>Bacteria</taxon>
        <taxon>Pseudomonadati</taxon>
        <taxon>Campylobacterota</taxon>
        <taxon>Epsilonproteobacteria</taxon>
        <taxon>Campylobacterales</taxon>
        <taxon>environmental samples</taxon>
    </lineage>
</organism>
<proteinExistence type="predicted"/>
<dbReference type="Pfam" id="PF10460">
    <property type="entry name" value="Peptidase_M30"/>
    <property type="match status" value="1"/>
</dbReference>
<dbReference type="EMBL" id="CACVAW010000009">
    <property type="protein sequence ID" value="CAA6802281.1"/>
    <property type="molecule type" value="Genomic_DNA"/>
</dbReference>
<dbReference type="InterPro" id="IPR019501">
    <property type="entry name" value="Peptidase_M30_hyicolysin"/>
</dbReference>
<protein>
    <submittedName>
        <fullName evidence="1">Uncharacterized protein</fullName>
    </submittedName>
</protein>
<dbReference type="AlphaFoldDB" id="A0A6S6S1P6"/>
<accession>A0A6S6S1P6</accession>